<dbReference type="InterPro" id="IPR011010">
    <property type="entry name" value="DNA_brk_join_enz"/>
</dbReference>
<dbReference type="STRING" id="400682.A0A1X7TBN8"/>
<reference evidence="3" key="1">
    <citation type="submission" date="2017-05" db="UniProtKB">
        <authorList>
            <consortium name="EnsemblMetazoa"/>
        </authorList>
    </citation>
    <scope>IDENTIFICATION</scope>
</reference>
<evidence type="ECO:0000259" key="2">
    <source>
        <dbReference type="PROSITE" id="PS51898"/>
    </source>
</evidence>
<dbReference type="PROSITE" id="PS51898">
    <property type="entry name" value="TYR_RECOMBINASE"/>
    <property type="match status" value="1"/>
</dbReference>
<dbReference type="InParanoid" id="A0A1X7TBN8"/>
<evidence type="ECO:0000313" key="3">
    <source>
        <dbReference type="EnsemblMetazoa" id="Aqu2.1.11959_001"/>
    </source>
</evidence>
<dbReference type="PANTHER" id="PTHR34605:SF4">
    <property type="entry name" value="DNA ADENINE METHYLTRANSFERASE"/>
    <property type="match status" value="1"/>
</dbReference>
<dbReference type="GO" id="GO:0006310">
    <property type="term" value="P:DNA recombination"/>
    <property type="evidence" value="ECO:0007669"/>
    <property type="project" value="UniProtKB-KW"/>
</dbReference>
<accession>A0A1X7TBN8</accession>
<dbReference type="GO" id="GO:0015074">
    <property type="term" value="P:DNA integration"/>
    <property type="evidence" value="ECO:0007669"/>
    <property type="project" value="InterPro"/>
</dbReference>
<dbReference type="AlphaFoldDB" id="A0A1X7TBN8"/>
<sequence>MGCNGIKFSGAKVWQQINAFQGPELVHLAAALPDTLLKARADSTTNKYIGAYKRWAKWASTKRELSHLGESTNSRAAVTEAVNAVSWVQRLAGEEEISGNTLVKYVVEGFQHKLAQPKRRKEPITVVMLQQLVESMGVSPILTEVRLAAICLLAFAAFLRFNEISKLKCEDIRISEEKMEVMIRSSKTDQHRQGDTIPIARSGLPTCPVTMMESYFSLGRIEPTSQQFLFRPIISTKNGESLRREGSLSYSRLRETVLAKIGDMGYDASRFGLHSFRAGGATAAANNPELPDRLFKWHGRWRSETAKDGYVKDDEECRLSVSQKIGL</sequence>
<dbReference type="GO" id="GO:0003677">
    <property type="term" value="F:DNA binding"/>
    <property type="evidence" value="ECO:0007669"/>
    <property type="project" value="InterPro"/>
</dbReference>
<proteinExistence type="predicted"/>
<evidence type="ECO:0000256" key="1">
    <source>
        <dbReference type="ARBA" id="ARBA00023172"/>
    </source>
</evidence>
<organism evidence="3">
    <name type="scientific">Amphimedon queenslandica</name>
    <name type="common">Sponge</name>
    <dbReference type="NCBI Taxonomy" id="400682"/>
    <lineage>
        <taxon>Eukaryota</taxon>
        <taxon>Metazoa</taxon>
        <taxon>Porifera</taxon>
        <taxon>Demospongiae</taxon>
        <taxon>Heteroscleromorpha</taxon>
        <taxon>Haplosclerida</taxon>
        <taxon>Niphatidae</taxon>
        <taxon>Amphimedon</taxon>
    </lineage>
</organism>
<dbReference type="Gene3D" id="1.10.443.10">
    <property type="entry name" value="Intergrase catalytic core"/>
    <property type="match status" value="1"/>
</dbReference>
<dbReference type="eggNOG" id="ENOG502S7JV">
    <property type="taxonomic scope" value="Eukaryota"/>
</dbReference>
<dbReference type="PANTHER" id="PTHR34605">
    <property type="entry name" value="PHAGE_INTEGRASE DOMAIN-CONTAINING PROTEIN"/>
    <property type="match status" value="1"/>
</dbReference>
<keyword evidence="1" id="KW-0233">DNA recombination</keyword>
<dbReference type="SUPFAM" id="SSF56349">
    <property type="entry name" value="DNA breaking-rejoining enzymes"/>
    <property type="match status" value="1"/>
</dbReference>
<dbReference type="EnsemblMetazoa" id="Aqu2.1.11959_001">
    <property type="protein sequence ID" value="Aqu2.1.11959_001"/>
    <property type="gene ID" value="Aqu2.1.11959"/>
</dbReference>
<name>A0A1X7TBN8_AMPQE</name>
<dbReference type="InterPro" id="IPR013762">
    <property type="entry name" value="Integrase-like_cat_sf"/>
</dbReference>
<protein>
    <recommendedName>
        <fullName evidence="2">Tyr recombinase domain-containing protein</fullName>
    </recommendedName>
</protein>
<dbReference type="OMA" id="CEDIRIS"/>
<dbReference type="InterPro" id="IPR002104">
    <property type="entry name" value="Integrase_catalytic"/>
</dbReference>
<dbReference type="InterPro" id="IPR052925">
    <property type="entry name" value="Phage_Integrase-like_Recomb"/>
</dbReference>
<feature type="domain" description="Tyr recombinase" evidence="2">
    <location>
        <begin position="119"/>
        <end position="323"/>
    </location>
</feature>
<dbReference type="OrthoDB" id="10039881at2759"/>